<keyword evidence="2" id="KW-1185">Reference proteome</keyword>
<sequence length="114" mass="13190">MHKVEEVKKEVREYYSDKEEAMNKLEKEVMRTGEVLQHLDITKCKVTLHKKEFKLIAEEKKNTTNETSQLRIQLRTAGGALSDSPQHPTAGPGKQAWLLCHLNLRHSIGDWIRL</sequence>
<proteinExistence type="predicted"/>
<comment type="caution">
    <text evidence="1">The sequence shown here is derived from an EMBL/GenBank/DDBJ whole genome shotgun (WGS) entry which is preliminary data.</text>
</comment>
<evidence type="ECO:0000313" key="2">
    <source>
        <dbReference type="Proteomes" id="UP001605036"/>
    </source>
</evidence>
<protein>
    <submittedName>
        <fullName evidence="1">Uncharacterized protein</fullName>
    </submittedName>
</protein>
<dbReference type="AlphaFoldDB" id="A0ABD1YZX8"/>
<dbReference type="EMBL" id="JBHFFA010000003">
    <property type="protein sequence ID" value="KAL2636333.1"/>
    <property type="molecule type" value="Genomic_DNA"/>
</dbReference>
<dbReference type="Proteomes" id="UP001605036">
    <property type="component" value="Unassembled WGS sequence"/>
</dbReference>
<organism evidence="1 2">
    <name type="scientific">Riccia fluitans</name>
    <dbReference type="NCBI Taxonomy" id="41844"/>
    <lineage>
        <taxon>Eukaryota</taxon>
        <taxon>Viridiplantae</taxon>
        <taxon>Streptophyta</taxon>
        <taxon>Embryophyta</taxon>
        <taxon>Marchantiophyta</taxon>
        <taxon>Marchantiopsida</taxon>
        <taxon>Marchantiidae</taxon>
        <taxon>Marchantiales</taxon>
        <taxon>Ricciaceae</taxon>
        <taxon>Riccia</taxon>
    </lineage>
</organism>
<name>A0ABD1YZX8_9MARC</name>
<evidence type="ECO:0000313" key="1">
    <source>
        <dbReference type="EMBL" id="KAL2636333.1"/>
    </source>
</evidence>
<reference evidence="1 2" key="1">
    <citation type="submission" date="2024-09" db="EMBL/GenBank/DDBJ databases">
        <title>Chromosome-scale assembly of Riccia fluitans.</title>
        <authorList>
            <person name="Paukszto L."/>
            <person name="Sawicki J."/>
            <person name="Karawczyk K."/>
            <person name="Piernik-Szablinska J."/>
            <person name="Szczecinska M."/>
            <person name="Mazdziarz M."/>
        </authorList>
    </citation>
    <scope>NUCLEOTIDE SEQUENCE [LARGE SCALE GENOMIC DNA]</scope>
    <source>
        <strain evidence="1">Rf_01</strain>
        <tissue evidence="1">Aerial parts of the thallus</tissue>
    </source>
</reference>
<gene>
    <name evidence="1" type="ORF">R1flu_007812</name>
</gene>
<accession>A0ABD1YZX8</accession>